<keyword evidence="2" id="KW-1185">Reference proteome</keyword>
<comment type="caution">
    <text evidence="1">The sequence shown here is derived from an EMBL/GenBank/DDBJ whole genome shotgun (WGS) entry which is preliminary data.</text>
</comment>
<protein>
    <submittedName>
        <fullName evidence="1">Uncharacterized protein</fullName>
    </submittedName>
</protein>
<accession>A0AAJ1WFL8</accession>
<dbReference type="Proteomes" id="UP001239267">
    <property type="component" value="Unassembled WGS sequence"/>
</dbReference>
<evidence type="ECO:0000313" key="1">
    <source>
        <dbReference type="EMBL" id="MDQ0144583.1"/>
    </source>
</evidence>
<proteinExistence type="predicted"/>
<evidence type="ECO:0000313" key="2">
    <source>
        <dbReference type="Proteomes" id="UP001239267"/>
    </source>
</evidence>
<dbReference type="EMBL" id="JAUSTB010000001">
    <property type="protein sequence ID" value="MDQ0144583.1"/>
    <property type="molecule type" value="Genomic_DNA"/>
</dbReference>
<organism evidence="1 2">
    <name type="scientific">Pseudarthrobacter niigatensis</name>
    <dbReference type="NCBI Taxonomy" id="369935"/>
    <lineage>
        <taxon>Bacteria</taxon>
        <taxon>Bacillati</taxon>
        <taxon>Actinomycetota</taxon>
        <taxon>Actinomycetes</taxon>
        <taxon>Micrococcales</taxon>
        <taxon>Micrococcaceae</taxon>
        <taxon>Pseudarthrobacter</taxon>
    </lineage>
</organism>
<dbReference type="AlphaFoldDB" id="A0AAJ1WFL8"/>
<reference evidence="1 2" key="1">
    <citation type="submission" date="2023-07" db="EMBL/GenBank/DDBJ databases">
        <title>Sorghum-associated microbial communities from plants grown in Nebraska, USA.</title>
        <authorList>
            <person name="Schachtman D."/>
        </authorList>
    </citation>
    <scope>NUCLEOTIDE SEQUENCE [LARGE SCALE GENOMIC DNA]</scope>
    <source>
        <strain evidence="1 2">DS1001</strain>
    </source>
</reference>
<name>A0AAJ1WFL8_9MICC</name>
<sequence>MTVPHILLRLVTGAFAAALVLDRKPGDARCS</sequence>
<gene>
    <name evidence="1" type="ORF">J2T23_000457</name>
</gene>